<evidence type="ECO:0000313" key="3">
    <source>
        <dbReference type="Proteomes" id="UP000281393"/>
    </source>
</evidence>
<proteinExistence type="predicted"/>
<gene>
    <name evidence="2" type="ORF">NCTC7102_04422</name>
</gene>
<feature type="transmembrane region" description="Helical" evidence="1">
    <location>
        <begin position="12"/>
        <end position="37"/>
    </location>
</feature>
<protein>
    <submittedName>
        <fullName evidence="2">Uncharacterized protein</fullName>
    </submittedName>
</protein>
<evidence type="ECO:0000256" key="1">
    <source>
        <dbReference type="SAM" id="Phobius"/>
    </source>
</evidence>
<sequence length="84" mass="9282">MSFCIKADTSKIPLPTFLTSSGSVVGWLVSVFTHFWVVRVADAFHIFTARGGKLSVGFFYRVFFRSVSGSRESFLGGVLVISLR</sequence>
<keyword evidence="1" id="KW-1133">Transmembrane helix</keyword>
<keyword evidence="1" id="KW-0472">Membrane</keyword>
<dbReference type="AlphaFoldDB" id="A0A447JLT6"/>
<name>A0A447JLT6_SALET</name>
<keyword evidence="1" id="KW-0812">Transmembrane</keyword>
<dbReference type="EMBL" id="LR133909">
    <property type="protein sequence ID" value="VDY44698.1"/>
    <property type="molecule type" value="Genomic_DNA"/>
</dbReference>
<evidence type="ECO:0000313" key="2">
    <source>
        <dbReference type="EMBL" id="VDY44698.1"/>
    </source>
</evidence>
<accession>A0A447JLT6</accession>
<organism evidence="2 3">
    <name type="scientific">Salmonella enterica subsp. enterica serovar Daytona</name>
    <dbReference type="NCBI Taxonomy" id="1962639"/>
    <lineage>
        <taxon>Bacteria</taxon>
        <taxon>Pseudomonadati</taxon>
        <taxon>Pseudomonadota</taxon>
        <taxon>Gammaproteobacteria</taxon>
        <taxon>Enterobacterales</taxon>
        <taxon>Enterobacteriaceae</taxon>
        <taxon>Salmonella</taxon>
    </lineage>
</organism>
<reference evidence="2 3" key="1">
    <citation type="submission" date="2018-12" db="EMBL/GenBank/DDBJ databases">
        <authorList>
            <consortium name="Pathogen Informatics"/>
        </authorList>
    </citation>
    <scope>NUCLEOTIDE SEQUENCE [LARGE SCALE GENOMIC DNA]</scope>
    <source>
        <strain evidence="2 3">NCTC7102</strain>
    </source>
</reference>
<dbReference type="Proteomes" id="UP000281393">
    <property type="component" value="Chromosome"/>
</dbReference>